<evidence type="ECO:0000313" key="4">
    <source>
        <dbReference type="WBParaSite" id="SCUD_0001689301-mRNA-1"/>
    </source>
</evidence>
<feature type="region of interest" description="Disordered" evidence="1">
    <location>
        <begin position="136"/>
        <end position="234"/>
    </location>
</feature>
<protein>
    <submittedName>
        <fullName evidence="4">Glycine-rich cell wall structural protein 1-like</fullName>
    </submittedName>
</protein>
<evidence type="ECO:0000313" key="3">
    <source>
        <dbReference type="Proteomes" id="UP000279833"/>
    </source>
</evidence>
<accession>A0A183KPB0</accession>
<evidence type="ECO:0000313" key="2">
    <source>
        <dbReference type="EMBL" id="VDP62400.1"/>
    </source>
</evidence>
<dbReference type="EMBL" id="UZAK01039172">
    <property type="protein sequence ID" value="VDP62400.1"/>
    <property type="molecule type" value="Genomic_DNA"/>
</dbReference>
<sequence>MSLLSNWSEINYRIHYDFAFLDAASEGTGVGGDGGIKAGLDVGSGAGIKAELGLGRGAGIQAGLGLGSGSGIQAGLGLGSGSGIQAGLGLGSGAGIKGGLVIGGDGLRNVRDILLARRLGRLPRGIISSKIDGGKIRGEIDSGSESSRTIKREVIIDPGQEDVKETTQRKKIVKTREIKEVPVEDESSTETRKRTNKKTITDDDSDSDSGSSSETKKTVKRSVVSSGDFGDESS</sequence>
<dbReference type="Proteomes" id="UP000279833">
    <property type="component" value="Unassembled WGS sequence"/>
</dbReference>
<evidence type="ECO:0000256" key="1">
    <source>
        <dbReference type="SAM" id="MobiDB-lite"/>
    </source>
</evidence>
<keyword evidence="3" id="KW-1185">Reference proteome</keyword>
<reference evidence="4" key="1">
    <citation type="submission" date="2016-06" db="UniProtKB">
        <authorList>
            <consortium name="WormBaseParasite"/>
        </authorList>
    </citation>
    <scope>IDENTIFICATION</scope>
</reference>
<feature type="compositionally biased region" description="Basic and acidic residues" evidence="1">
    <location>
        <begin position="148"/>
        <end position="182"/>
    </location>
</feature>
<dbReference type="STRING" id="6186.A0A183KPB0"/>
<dbReference type="AlphaFoldDB" id="A0A183KPB0"/>
<reference evidence="2 3" key="2">
    <citation type="submission" date="2018-11" db="EMBL/GenBank/DDBJ databases">
        <authorList>
            <consortium name="Pathogen Informatics"/>
        </authorList>
    </citation>
    <scope>NUCLEOTIDE SEQUENCE [LARGE SCALE GENOMIC DNA]</scope>
    <source>
        <strain evidence="2">Dakar</strain>
        <strain evidence="3">Dakar, Senegal</strain>
    </source>
</reference>
<organism evidence="4">
    <name type="scientific">Schistosoma curassoni</name>
    <dbReference type="NCBI Taxonomy" id="6186"/>
    <lineage>
        <taxon>Eukaryota</taxon>
        <taxon>Metazoa</taxon>
        <taxon>Spiralia</taxon>
        <taxon>Lophotrochozoa</taxon>
        <taxon>Platyhelminthes</taxon>
        <taxon>Trematoda</taxon>
        <taxon>Digenea</taxon>
        <taxon>Strigeidida</taxon>
        <taxon>Schistosomatoidea</taxon>
        <taxon>Schistosomatidae</taxon>
        <taxon>Schistosoma</taxon>
    </lineage>
</organism>
<dbReference type="WBParaSite" id="SCUD_0001689301-mRNA-1">
    <property type="protein sequence ID" value="SCUD_0001689301-mRNA-1"/>
    <property type="gene ID" value="SCUD_0001689301"/>
</dbReference>
<name>A0A183KPB0_9TREM</name>
<gene>
    <name evidence="2" type="ORF">SCUD_LOCUS16890</name>
</gene>
<proteinExistence type="predicted"/>